<protein>
    <recommendedName>
        <fullName evidence="1">Spore germination GerAC-like C-terminal domain-containing protein</fullName>
    </recommendedName>
</protein>
<dbReference type="InterPro" id="IPR038501">
    <property type="entry name" value="Spore_GerAC_C_sf"/>
</dbReference>
<sequence length="148" mass="16723">MGDYKLSGYLSEDEEMGRLLLSGKADSKKINCGLNTLEVTKSSSRLSFKAEEGELILNADIKINGKVYGIVDKSDKNQIEETEKMFEEIIKDKIINTIEVTKNVLKTDGQNLMKLLYSENYNIYKSIADKRTAYENIKLNVSVSVNIK</sequence>
<organism evidence="2">
    <name type="scientific">bioreactor metagenome</name>
    <dbReference type="NCBI Taxonomy" id="1076179"/>
    <lineage>
        <taxon>unclassified sequences</taxon>
        <taxon>metagenomes</taxon>
        <taxon>ecological metagenomes</taxon>
    </lineage>
</organism>
<feature type="domain" description="Spore germination GerAC-like C-terminal" evidence="1">
    <location>
        <begin position="3"/>
        <end position="148"/>
    </location>
</feature>
<dbReference type="Pfam" id="PF05504">
    <property type="entry name" value="Spore_GerAC"/>
    <property type="match status" value="1"/>
</dbReference>
<evidence type="ECO:0000313" key="2">
    <source>
        <dbReference type="EMBL" id="MPN23098.1"/>
    </source>
</evidence>
<dbReference type="EMBL" id="VSSQ01071503">
    <property type="protein sequence ID" value="MPN23098.1"/>
    <property type="molecule type" value="Genomic_DNA"/>
</dbReference>
<accession>A0A645G876</accession>
<name>A0A645G876_9ZZZZ</name>
<dbReference type="Gene3D" id="3.30.300.210">
    <property type="entry name" value="Nutrient germinant receptor protein C, domain 3"/>
    <property type="match status" value="1"/>
</dbReference>
<comment type="caution">
    <text evidence="2">The sequence shown here is derived from an EMBL/GenBank/DDBJ whole genome shotgun (WGS) entry which is preliminary data.</text>
</comment>
<proteinExistence type="predicted"/>
<dbReference type="InterPro" id="IPR046953">
    <property type="entry name" value="Spore_GerAC-like_C"/>
</dbReference>
<gene>
    <name evidence="2" type="ORF">SDC9_170483</name>
</gene>
<evidence type="ECO:0000259" key="1">
    <source>
        <dbReference type="Pfam" id="PF05504"/>
    </source>
</evidence>
<reference evidence="2" key="1">
    <citation type="submission" date="2019-08" db="EMBL/GenBank/DDBJ databases">
        <authorList>
            <person name="Kucharzyk K."/>
            <person name="Murdoch R.W."/>
            <person name="Higgins S."/>
            <person name="Loffler F."/>
        </authorList>
    </citation>
    <scope>NUCLEOTIDE SEQUENCE</scope>
</reference>
<dbReference type="AlphaFoldDB" id="A0A645G876"/>